<comment type="similarity">
    <text evidence="2 7">Belongs to the DedA family.</text>
</comment>
<evidence type="ECO:0000256" key="4">
    <source>
        <dbReference type="ARBA" id="ARBA00022692"/>
    </source>
</evidence>
<keyword evidence="5 7" id="KW-1133">Transmembrane helix</keyword>
<dbReference type="PANTHER" id="PTHR30353:SF0">
    <property type="entry name" value="TRANSMEMBRANE PROTEIN"/>
    <property type="match status" value="1"/>
</dbReference>
<organism evidence="10 11">
    <name type="scientific">Tsukamurella soli</name>
    <dbReference type="NCBI Taxonomy" id="644556"/>
    <lineage>
        <taxon>Bacteria</taxon>
        <taxon>Bacillati</taxon>
        <taxon>Actinomycetota</taxon>
        <taxon>Actinomycetes</taxon>
        <taxon>Mycobacteriales</taxon>
        <taxon>Tsukamurellaceae</taxon>
        <taxon>Tsukamurella</taxon>
    </lineage>
</organism>
<keyword evidence="3 7" id="KW-1003">Cell membrane</keyword>
<evidence type="ECO:0000256" key="3">
    <source>
        <dbReference type="ARBA" id="ARBA00022475"/>
    </source>
</evidence>
<evidence type="ECO:0000256" key="8">
    <source>
        <dbReference type="SAM" id="MobiDB-lite"/>
    </source>
</evidence>
<reference evidence="11" key="1">
    <citation type="journal article" date="2019" name="Int. J. Syst. Evol. Microbiol.">
        <title>The Global Catalogue of Microorganisms (GCM) 10K type strain sequencing project: providing services to taxonomists for standard genome sequencing and annotation.</title>
        <authorList>
            <consortium name="The Broad Institute Genomics Platform"/>
            <consortium name="The Broad Institute Genome Sequencing Center for Infectious Disease"/>
            <person name="Wu L."/>
            <person name="Ma J."/>
        </authorList>
    </citation>
    <scope>NUCLEOTIDE SEQUENCE [LARGE SCALE GENOMIC DNA]</scope>
    <source>
        <strain evidence="11">JCM 17688</strain>
    </source>
</reference>
<sequence>MTDTRSPHVHYLDRPHRDSGAEADTALVENPLVENPGPCSGEGVRVNPFDAVGFLGAAGLAGILVLIFVETGLLVGFVFPGDSVLFTAGIFAAQPHPFAHLWQLLAFLPVVAALGDQCGYLVGRVVGPRVLRGRVMRWIGDEQVERTDRFFERFGALTVLIARFIGIVRTLVPVLAGLSRMSHPRFTLFSVLGSVTWCDGIVLLGYRLGGVALLRDHLELLFVGSGLTVVVPVGATVVRRRRRRRAEQTPRSRDCAHV</sequence>
<keyword evidence="6 7" id="KW-0472">Membrane</keyword>
<dbReference type="EMBL" id="BAABFR010000075">
    <property type="protein sequence ID" value="GAA4399988.1"/>
    <property type="molecule type" value="Genomic_DNA"/>
</dbReference>
<evidence type="ECO:0000256" key="5">
    <source>
        <dbReference type="ARBA" id="ARBA00022989"/>
    </source>
</evidence>
<proteinExistence type="inferred from homology"/>
<feature type="transmembrane region" description="Helical" evidence="7">
    <location>
        <begin position="101"/>
        <end position="122"/>
    </location>
</feature>
<keyword evidence="11" id="KW-1185">Reference proteome</keyword>
<feature type="compositionally biased region" description="Basic and acidic residues" evidence="8">
    <location>
        <begin position="10"/>
        <end position="20"/>
    </location>
</feature>
<feature type="transmembrane region" description="Helical" evidence="7">
    <location>
        <begin position="188"/>
        <end position="208"/>
    </location>
</feature>
<evidence type="ECO:0000313" key="11">
    <source>
        <dbReference type="Proteomes" id="UP001500635"/>
    </source>
</evidence>
<evidence type="ECO:0000256" key="2">
    <source>
        <dbReference type="ARBA" id="ARBA00010792"/>
    </source>
</evidence>
<feature type="transmembrane region" description="Helical" evidence="7">
    <location>
        <begin position="54"/>
        <end position="80"/>
    </location>
</feature>
<gene>
    <name evidence="10" type="ORF">GCM10023147_38170</name>
</gene>
<evidence type="ECO:0000256" key="1">
    <source>
        <dbReference type="ARBA" id="ARBA00004651"/>
    </source>
</evidence>
<dbReference type="InterPro" id="IPR032816">
    <property type="entry name" value="VTT_dom"/>
</dbReference>
<comment type="subcellular location">
    <subcellularLocation>
        <location evidence="1 7">Cell membrane</location>
        <topology evidence="1 7">Multi-pass membrane protein</topology>
    </subcellularLocation>
</comment>
<feature type="region of interest" description="Disordered" evidence="8">
    <location>
        <begin position="1"/>
        <end position="20"/>
    </location>
</feature>
<comment type="caution">
    <text evidence="10">The sequence shown here is derived from an EMBL/GenBank/DDBJ whole genome shotgun (WGS) entry which is preliminary data.</text>
</comment>
<dbReference type="Proteomes" id="UP001500635">
    <property type="component" value="Unassembled WGS sequence"/>
</dbReference>
<dbReference type="InterPro" id="IPR032818">
    <property type="entry name" value="DedA-like"/>
</dbReference>
<accession>A0ABP8K4B2</accession>
<evidence type="ECO:0000313" key="10">
    <source>
        <dbReference type="EMBL" id="GAA4399988.1"/>
    </source>
</evidence>
<evidence type="ECO:0000259" key="9">
    <source>
        <dbReference type="Pfam" id="PF09335"/>
    </source>
</evidence>
<name>A0ABP8K4B2_9ACTN</name>
<keyword evidence="4 7" id="KW-0812">Transmembrane</keyword>
<evidence type="ECO:0000256" key="6">
    <source>
        <dbReference type="ARBA" id="ARBA00023136"/>
    </source>
</evidence>
<feature type="domain" description="VTT" evidence="9">
    <location>
        <begin position="79"/>
        <end position="206"/>
    </location>
</feature>
<feature type="transmembrane region" description="Helical" evidence="7">
    <location>
        <begin position="220"/>
        <end position="238"/>
    </location>
</feature>
<dbReference type="Pfam" id="PF09335">
    <property type="entry name" value="VTT_dom"/>
    <property type="match status" value="1"/>
</dbReference>
<protein>
    <recommendedName>
        <fullName evidence="9">VTT domain-containing protein</fullName>
    </recommendedName>
</protein>
<dbReference type="PANTHER" id="PTHR30353">
    <property type="entry name" value="INNER MEMBRANE PROTEIN DEDA-RELATED"/>
    <property type="match status" value="1"/>
</dbReference>
<evidence type="ECO:0000256" key="7">
    <source>
        <dbReference type="RuleBase" id="RU367016"/>
    </source>
</evidence>